<dbReference type="Pfam" id="PF08583">
    <property type="entry name" value="Cmc1"/>
    <property type="match status" value="1"/>
</dbReference>
<protein>
    <recommendedName>
        <fullName evidence="3">COX assembly mitochondrial protein</fullName>
    </recommendedName>
</protein>
<reference evidence="4" key="1">
    <citation type="submission" date="2021-12" db="EMBL/GenBank/DDBJ databases">
        <title>Prjna785345.</title>
        <authorList>
            <person name="Rujirawat T."/>
            <person name="Krajaejun T."/>
        </authorList>
    </citation>
    <scope>NUCLEOTIDE SEQUENCE</scope>
    <source>
        <strain evidence="4">Pi057C3</strain>
    </source>
</reference>
<evidence type="ECO:0000256" key="3">
    <source>
        <dbReference type="RuleBase" id="RU364104"/>
    </source>
</evidence>
<comment type="caution">
    <text evidence="4">The sequence shown here is derived from an EMBL/GenBank/DDBJ whole genome shotgun (WGS) entry which is preliminary data.</text>
</comment>
<gene>
    <name evidence="4" type="ORF">P43SY_004776</name>
</gene>
<dbReference type="PANTHER" id="PTHR22977:SF5">
    <property type="entry name" value="COX ASSEMBLY MITOCHONDRIAL PROTEIN HOMOLOG"/>
    <property type="match status" value="1"/>
</dbReference>
<dbReference type="GO" id="GO:0005739">
    <property type="term" value="C:mitochondrion"/>
    <property type="evidence" value="ECO:0007669"/>
    <property type="project" value="UniProtKB-SubCell"/>
</dbReference>
<dbReference type="InterPro" id="IPR013892">
    <property type="entry name" value="Cyt_c_biogenesis_Cmc1-like"/>
</dbReference>
<keyword evidence="5" id="KW-1185">Reference proteome</keyword>
<evidence type="ECO:0000256" key="1">
    <source>
        <dbReference type="ARBA" id="ARBA00007347"/>
    </source>
</evidence>
<sequence>MEQPVDKETAKERFRASRLQWSNQAEHRLRQELNDIAIAKCRHVTEQFASCAREQGLMVVFRCREQNKAMNDCLHQYTNPEQFAAYKEKREQEMAQALE</sequence>
<evidence type="ECO:0000256" key="2">
    <source>
        <dbReference type="ARBA" id="ARBA00023157"/>
    </source>
</evidence>
<proteinExistence type="inferred from homology"/>
<comment type="similarity">
    <text evidence="1 3">Belongs to the CMC family.</text>
</comment>
<organism evidence="4 5">
    <name type="scientific">Pythium insidiosum</name>
    <name type="common">Pythiosis disease agent</name>
    <dbReference type="NCBI Taxonomy" id="114742"/>
    <lineage>
        <taxon>Eukaryota</taxon>
        <taxon>Sar</taxon>
        <taxon>Stramenopiles</taxon>
        <taxon>Oomycota</taxon>
        <taxon>Peronosporomycetes</taxon>
        <taxon>Pythiales</taxon>
        <taxon>Pythiaceae</taxon>
        <taxon>Pythium</taxon>
    </lineage>
</organism>
<evidence type="ECO:0000313" key="5">
    <source>
        <dbReference type="Proteomes" id="UP001209570"/>
    </source>
</evidence>
<dbReference type="PANTHER" id="PTHR22977">
    <property type="entry name" value="COX ASSEMBLY MITOCHONDRIAL PROTEIN"/>
    <property type="match status" value="1"/>
</dbReference>
<evidence type="ECO:0000313" key="4">
    <source>
        <dbReference type="EMBL" id="KAJ0407348.1"/>
    </source>
</evidence>
<keyword evidence="2" id="KW-1015">Disulfide bond</keyword>
<dbReference type="EMBL" id="JAKCXM010000022">
    <property type="protein sequence ID" value="KAJ0407348.1"/>
    <property type="molecule type" value="Genomic_DNA"/>
</dbReference>
<comment type="subcellular location">
    <subcellularLocation>
        <location evidence="3">Mitochondrion</location>
    </subcellularLocation>
</comment>
<name>A0AAD5Q9R0_PYTIN</name>
<accession>A0AAD5Q9R0</accession>
<dbReference type="Proteomes" id="UP001209570">
    <property type="component" value="Unassembled WGS sequence"/>
</dbReference>
<keyword evidence="3" id="KW-0496">Mitochondrion</keyword>
<dbReference type="AlphaFoldDB" id="A0AAD5Q9R0"/>